<name>A0A8J5TPI1_FUSOX</name>
<dbReference type="InterPro" id="IPR058913">
    <property type="entry name" value="Integrase_dom_put"/>
</dbReference>
<evidence type="ECO:0000313" key="8">
    <source>
        <dbReference type="Proteomes" id="UP000694050"/>
    </source>
</evidence>
<dbReference type="PANTHER" id="PTHR46791:SF5">
    <property type="entry name" value="CLR5 DOMAIN-CONTAINING PROTEIN-RELATED"/>
    <property type="match status" value="1"/>
</dbReference>
<dbReference type="Proteomes" id="UP000694050">
    <property type="component" value="Unassembled WGS sequence"/>
</dbReference>
<dbReference type="EMBL" id="JAELUQ010000013">
    <property type="protein sequence ID" value="KAG7404165.1"/>
    <property type="molecule type" value="Genomic_DNA"/>
</dbReference>
<dbReference type="EMBL" id="JAELUQ010000013">
    <property type="protein sequence ID" value="KAG7404155.1"/>
    <property type="molecule type" value="Genomic_DNA"/>
</dbReference>
<dbReference type="EMBL" id="JAELUQ010000015">
    <property type="protein sequence ID" value="KAG7403297.1"/>
    <property type="molecule type" value="Genomic_DNA"/>
</dbReference>
<protein>
    <recommendedName>
        <fullName evidence="2">Integrase core domain-containing protein</fullName>
    </recommendedName>
</protein>
<dbReference type="PANTHER" id="PTHR46791">
    <property type="entry name" value="EXPRESSED PROTEIN"/>
    <property type="match status" value="1"/>
</dbReference>
<dbReference type="EMBL" id="JAELUQ010000013">
    <property type="protein sequence ID" value="KAG7404411.1"/>
    <property type="molecule type" value="Genomic_DNA"/>
</dbReference>
<accession>A0A8J5TPI1</accession>
<dbReference type="AlphaFoldDB" id="A0A8J5TPI1"/>
<sequence>MARPPSPIDQYRDYITFLYLNGVSRSKIRHKLRKRHQIAVDLSTISRRMASWGLPRQQSRTIETPELIEAIRDLIFRVGLTEKQTLSVLQRQGWPITKRGLKRIRLHPDRRWVRRINSDEERLALLEKTEQVIVEMAQRSNAIAGYGRRFLQPYLRQQQQLWVPRDPLFEMYKIMFPNEVEMRKRMMRRKKGQFLVPGPNYQWCIDGHDKLKAYGFEIYAAIDAYSRNIIWFYVGHSATTALSVLKQYLAACDTYGFRPWFLQADRGSETPLVAAAHWNFALAAGGCVEWNGQVFQQGKRLKDSYKAAPSTKNVNIEGWWERMLHVCSRQWVDYFGELARDGDFDGSMLEDQIAIYAVFEGVLRQELFDFVEAWNLHKIRLQKNRPHVVHGQPWMNYHYPDPDKACNWGIPIDRQVLGEMLRPLAGIDISTCLEPETKEWCRDVLAEMGYDDVVLGNHQDPDKLRPFKRFYLALRDRIIQHIESRQPPVLAYCRAPTGGVAEYEALLARANQARQDELEDGEPAEQPLVEFSVEDEEGNDIEEVSDDGEDGDRSDGEPE</sequence>
<evidence type="ECO:0000313" key="3">
    <source>
        <dbReference type="EMBL" id="KAG7403297.1"/>
    </source>
</evidence>
<evidence type="ECO:0000313" key="6">
    <source>
        <dbReference type="EMBL" id="KAG7404165.1"/>
    </source>
</evidence>
<gene>
    <name evidence="6" type="ORF">Forpe1208_v015556</name>
    <name evidence="7" type="ORF">Forpe1208_v015577</name>
    <name evidence="4" type="ORF">Forpe1208_v015632</name>
    <name evidence="5" type="ORF">Forpe1208_v015995</name>
    <name evidence="3" type="ORF">Forpe1208_v016684</name>
</gene>
<comment type="caution">
    <text evidence="4">The sequence shown here is derived from an EMBL/GenBank/DDBJ whole genome shotgun (WGS) entry which is preliminary data.</text>
</comment>
<feature type="domain" description="Integrase core" evidence="2">
    <location>
        <begin position="194"/>
        <end position="385"/>
    </location>
</feature>
<evidence type="ECO:0000313" key="7">
    <source>
        <dbReference type="EMBL" id="KAG7404411.1"/>
    </source>
</evidence>
<proteinExistence type="predicted"/>
<dbReference type="Pfam" id="PF24764">
    <property type="entry name" value="rva_4"/>
    <property type="match status" value="1"/>
</dbReference>
<evidence type="ECO:0000259" key="2">
    <source>
        <dbReference type="Pfam" id="PF24764"/>
    </source>
</evidence>
<reference evidence="4" key="1">
    <citation type="submission" date="2021-04" db="EMBL/GenBank/DDBJ databases">
        <title>First draft genome resource for Brassicaceae pathogens Fusarium oxysporum f. sp. raphani and Fusarium oxysporum f. sp. rapae.</title>
        <authorList>
            <person name="Asai S."/>
        </authorList>
    </citation>
    <scope>NUCLEOTIDE SEQUENCE</scope>
    <source>
        <strain evidence="4">Tf1208</strain>
    </source>
</reference>
<evidence type="ECO:0000313" key="5">
    <source>
        <dbReference type="EMBL" id="KAG7404155.1"/>
    </source>
</evidence>
<feature type="region of interest" description="Disordered" evidence="1">
    <location>
        <begin position="512"/>
        <end position="559"/>
    </location>
</feature>
<evidence type="ECO:0000256" key="1">
    <source>
        <dbReference type="SAM" id="MobiDB-lite"/>
    </source>
</evidence>
<evidence type="ECO:0000313" key="4">
    <source>
        <dbReference type="EMBL" id="KAG7404044.1"/>
    </source>
</evidence>
<feature type="compositionally biased region" description="Acidic residues" evidence="1">
    <location>
        <begin position="532"/>
        <end position="550"/>
    </location>
</feature>
<organism evidence="4 8">
    <name type="scientific">Fusarium oxysporum f. sp. rapae</name>
    <dbReference type="NCBI Taxonomy" id="485398"/>
    <lineage>
        <taxon>Eukaryota</taxon>
        <taxon>Fungi</taxon>
        <taxon>Dikarya</taxon>
        <taxon>Ascomycota</taxon>
        <taxon>Pezizomycotina</taxon>
        <taxon>Sordariomycetes</taxon>
        <taxon>Hypocreomycetidae</taxon>
        <taxon>Hypocreales</taxon>
        <taxon>Nectriaceae</taxon>
        <taxon>Fusarium</taxon>
        <taxon>Fusarium oxysporum species complex</taxon>
    </lineage>
</organism>
<dbReference type="EMBL" id="JAELUQ010000013">
    <property type="protein sequence ID" value="KAG7404044.1"/>
    <property type="molecule type" value="Genomic_DNA"/>
</dbReference>